<dbReference type="Gene3D" id="3.80.10.10">
    <property type="entry name" value="Ribonuclease Inhibitor"/>
    <property type="match status" value="2"/>
</dbReference>
<dbReference type="GO" id="GO:0007165">
    <property type="term" value="P:signal transduction"/>
    <property type="evidence" value="ECO:0007669"/>
    <property type="project" value="TreeGrafter"/>
</dbReference>
<evidence type="ECO:0000256" key="2">
    <source>
        <dbReference type="ARBA" id="ARBA00022692"/>
    </source>
</evidence>
<accession>A0A443SPM7</accession>
<dbReference type="VEuPathDB" id="VectorBase:LDEU002559"/>
<comment type="subcellular location">
    <subcellularLocation>
        <location evidence="1">Membrane</location>
        <topology evidence="1">Single-pass membrane protein</topology>
    </subcellularLocation>
</comment>
<proteinExistence type="predicted"/>
<dbReference type="PANTHER" id="PTHR24365:SF541">
    <property type="entry name" value="PROTEIN TOLL-RELATED"/>
    <property type="match status" value="1"/>
</dbReference>
<keyword evidence="2 6" id="KW-0812">Transmembrane</keyword>
<comment type="caution">
    <text evidence="7">The sequence shown here is derived from an EMBL/GenBank/DDBJ whole genome shotgun (WGS) entry which is preliminary data.</text>
</comment>
<dbReference type="Proteomes" id="UP000288716">
    <property type="component" value="Unassembled WGS sequence"/>
</dbReference>
<evidence type="ECO:0000256" key="6">
    <source>
        <dbReference type="SAM" id="Phobius"/>
    </source>
</evidence>
<evidence type="ECO:0000313" key="7">
    <source>
        <dbReference type="EMBL" id="RWS29481.1"/>
    </source>
</evidence>
<protein>
    <submittedName>
        <fullName evidence="7">Protein slit-like protein</fullName>
    </submittedName>
</protein>
<dbReference type="GO" id="GO:0005886">
    <property type="term" value="C:plasma membrane"/>
    <property type="evidence" value="ECO:0007669"/>
    <property type="project" value="TreeGrafter"/>
</dbReference>
<reference evidence="7 8" key="1">
    <citation type="journal article" date="2018" name="Gigascience">
        <title>Genomes of trombidid mites reveal novel predicted allergens and laterally-transferred genes associated with secondary metabolism.</title>
        <authorList>
            <person name="Dong X."/>
            <person name="Chaisiri K."/>
            <person name="Xia D."/>
            <person name="Armstrong S.D."/>
            <person name="Fang Y."/>
            <person name="Donnelly M.J."/>
            <person name="Kadowaki T."/>
            <person name="McGarry J.W."/>
            <person name="Darby A.C."/>
            <person name="Makepeace B.L."/>
        </authorList>
    </citation>
    <scope>NUCLEOTIDE SEQUENCE [LARGE SCALE GENOMIC DNA]</scope>
    <source>
        <strain evidence="7">UoL-UT</strain>
    </source>
</reference>
<keyword evidence="3" id="KW-0732">Signal</keyword>
<dbReference type="SUPFAM" id="SSF52058">
    <property type="entry name" value="L domain-like"/>
    <property type="match status" value="1"/>
</dbReference>
<evidence type="ECO:0000256" key="4">
    <source>
        <dbReference type="ARBA" id="ARBA00022989"/>
    </source>
</evidence>
<feature type="transmembrane region" description="Helical" evidence="6">
    <location>
        <begin position="265"/>
        <end position="286"/>
    </location>
</feature>
<keyword evidence="4 6" id="KW-1133">Transmembrane helix</keyword>
<dbReference type="EMBL" id="NCKV01000898">
    <property type="protein sequence ID" value="RWS29481.1"/>
    <property type="molecule type" value="Genomic_DNA"/>
</dbReference>
<keyword evidence="5 6" id="KW-0472">Membrane</keyword>
<evidence type="ECO:0000313" key="8">
    <source>
        <dbReference type="Proteomes" id="UP000288716"/>
    </source>
</evidence>
<evidence type="ECO:0000256" key="5">
    <source>
        <dbReference type="ARBA" id="ARBA00023136"/>
    </source>
</evidence>
<dbReference type="STRING" id="299467.A0A443SPM7"/>
<dbReference type="PANTHER" id="PTHR24365">
    <property type="entry name" value="TOLL-LIKE RECEPTOR"/>
    <property type="match status" value="1"/>
</dbReference>
<dbReference type="AlphaFoldDB" id="A0A443SPM7"/>
<dbReference type="InterPro" id="IPR032675">
    <property type="entry name" value="LRR_dom_sf"/>
</dbReference>
<keyword evidence="8" id="KW-1185">Reference proteome</keyword>
<gene>
    <name evidence="7" type="ORF">B4U80_12722</name>
</gene>
<evidence type="ECO:0000256" key="3">
    <source>
        <dbReference type="ARBA" id="ARBA00022729"/>
    </source>
</evidence>
<sequence length="305" mass="35325">MFNLTQFLRSFPLLKTLDVSKNRITAFTNDSYNFSEFNLAVNLSDNGPWMCEERLIRLIDRIKTQQKFVFKCSSPWNLEGMNWIQAKSVFDTDTCRKCDCFLANEQKAMAINCTATDLKSLPQHLPINTKIVNLTNNHIEFLTLPVTTDDWLHVRFLYLSNNSIASFQGFEGTKPLKNLVLLEIQENKLEQIPKHVLVQLSAISDLYLGKNPYVCNCNTITFQEWLHKHSKQIRDISSIKCHKSPPISGIPKSELCPQPTSPIEYLDILSGILAFLTFAILLKLIYDWFWQRRTGKLPQFFKINR</sequence>
<dbReference type="OrthoDB" id="6343311at2759"/>
<name>A0A443SPM7_9ACAR</name>
<dbReference type="GO" id="GO:0038023">
    <property type="term" value="F:signaling receptor activity"/>
    <property type="evidence" value="ECO:0007669"/>
    <property type="project" value="TreeGrafter"/>
</dbReference>
<organism evidence="7 8">
    <name type="scientific">Leptotrombidium deliense</name>
    <dbReference type="NCBI Taxonomy" id="299467"/>
    <lineage>
        <taxon>Eukaryota</taxon>
        <taxon>Metazoa</taxon>
        <taxon>Ecdysozoa</taxon>
        <taxon>Arthropoda</taxon>
        <taxon>Chelicerata</taxon>
        <taxon>Arachnida</taxon>
        <taxon>Acari</taxon>
        <taxon>Acariformes</taxon>
        <taxon>Trombidiformes</taxon>
        <taxon>Prostigmata</taxon>
        <taxon>Anystina</taxon>
        <taxon>Parasitengona</taxon>
        <taxon>Trombiculoidea</taxon>
        <taxon>Trombiculidae</taxon>
        <taxon>Leptotrombidium</taxon>
    </lineage>
</organism>
<evidence type="ECO:0000256" key="1">
    <source>
        <dbReference type="ARBA" id="ARBA00004167"/>
    </source>
</evidence>